<feature type="compositionally biased region" description="Gly residues" evidence="5">
    <location>
        <begin position="142"/>
        <end position="166"/>
    </location>
</feature>
<keyword evidence="7" id="KW-1185">Reference proteome</keyword>
<evidence type="ECO:0000313" key="7">
    <source>
        <dbReference type="Proteomes" id="UP000075714"/>
    </source>
</evidence>
<evidence type="ECO:0000313" key="6">
    <source>
        <dbReference type="EMBL" id="KXZ53390.1"/>
    </source>
</evidence>
<sequence length="338" mass="35199">MRVHDLPGGGACQPFYRVLRDLGPAAEAAAARGAPAADEEAGGDRGGGSAVWRPSGPGSRLRGLHSRLRGNEMYVAHVNIQALVPQRRRPQQPQAQAQQTHPAGPSDPRVGPSAPQQAEPQPQRVPPACPEAHGEGAEAEESGGGGQAAGGEAAAGGSGGGGSGGGASLSSLLAELGGGRQTAETPAEAAAAAGVRLPAGATAVFVPWEMEVRHPELGRYFGSKLPGEPSAKKILTVRAWPHPETNRAWDTNVKDAGREILLVSQFTLYARLKKPKPDYSKAMGPQQARELYDQLVEEVRRQYDAGRVKDGVFGAMMDVALVNEGPVTYVVDSNDPDG</sequence>
<dbReference type="Gene3D" id="3.50.80.10">
    <property type="entry name" value="D-tyrosyl-tRNA(Tyr) deacylase"/>
    <property type="match status" value="1"/>
</dbReference>
<dbReference type="EC" id="3.1.1.96" evidence="2"/>
<name>A0A150GVL6_GONPE</name>
<dbReference type="Pfam" id="PF02580">
    <property type="entry name" value="Tyr_Deacylase"/>
    <property type="match status" value="1"/>
</dbReference>
<proteinExistence type="inferred from homology"/>
<dbReference type="EMBL" id="LSYV01000008">
    <property type="protein sequence ID" value="KXZ53390.1"/>
    <property type="molecule type" value="Genomic_DNA"/>
</dbReference>
<feature type="compositionally biased region" description="Low complexity" evidence="5">
    <location>
        <begin position="112"/>
        <end position="122"/>
    </location>
</feature>
<accession>A0A150GVL6</accession>
<dbReference type="GO" id="GO:0051500">
    <property type="term" value="F:D-tyrosyl-tRNA(Tyr) deacylase activity"/>
    <property type="evidence" value="ECO:0007669"/>
    <property type="project" value="TreeGrafter"/>
</dbReference>
<comment type="catalytic activity">
    <reaction evidence="3">
        <text>glycyl-tRNA(Ala) + H2O = tRNA(Ala) + glycine + H(+)</text>
        <dbReference type="Rhea" id="RHEA:53744"/>
        <dbReference type="Rhea" id="RHEA-COMP:9657"/>
        <dbReference type="Rhea" id="RHEA-COMP:13640"/>
        <dbReference type="ChEBI" id="CHEBI:15377"/>
        <dbReference type="ChEBI" id="CHEBI:15378"/>
        <dbReference type="ChEBI" id="CHEBI:57305"/>
        <dbReference type="ChEBI" id="CHEBI:78442"/>
        <dbReference type="ChEBI" id="CHEBI:78522"/>
        <dbReference type="EC" id="3.1.1.96"/>
    </reaction>
</comment>
<comment type="catalytic activity">
    <reaction evidence="4">
        <text>a D-aminoacyl-tRNA + H2O = a tRNA + a D-alpha-amino acid + H(+)</text>
        <dbReference type="Rhea" id="RHEA:13953"/>
        <dbReference type="Rhea" id="RHEA-COMP:10123"/>
        <dbReference type="Rhea" id="RHEA-COMP:10124"/>
        <dbReference type="ChEBI" id="CHEBI:15377"/>
        <dbReference type="ChEBI" id="CHEBI:15378"/>
        <dbReference type="ChEBI" id="CHEBI:59871"/>
        <dbReference type="ChEBI" id="CHEBI:78442"/>
        <dbReference type="ChEBI" id="CHEBI:79333"/>
        <dbReference type="EC" id="3.1.1.96"/>
    </reaction>
</comment>
<feature type="region of interest" description="Disordered" evidence="5">
    <location>
        <begin position="30"/>
        <end position="60"/>
    </location>
</feature>
<evidence type="ECO:0000256" key="4">
    <source>
        <dbReference type="ARBA" id="ARBA00048018"/>
    </source>
</evidence>
<dbReference type="AlphaFoldDB" id="A0A150GVL6"/>
<dbReference type="Proteomes" id="UP000075714">
    <property type="component" value="Unassembled WGS sequence"/>
</dbReference>
<reference evidence="7" key="1">
    <citation type="journal article" date="2016" name="Nat. Commun.">
        <title>The Gonium pectorale genome demonstrates co-option of cell cycle regulation during the evolution of multicellularity.</title>
        <authorList>
            <person name="Hanschen E.R."/>
            <person name="Marriage T.N."/>
            <person name="Ferris P.J."/>
            <person name="Hamaji T."/>
            <person name="Toyoda A."/>
            <person name="Fujiyama A."/>
            <person name="Neme R."/>
            <person name="Noguchi H."/>
            <person name="Minakuchi Y."/>
            <person name="Suzuki M."/>
            <person name="Kawai-Toyooka H."/>
            <person name="Smith D.R."/>
            <person name="Sparks H."/>
            <person name="Anderson J."/>
            <person name="Bakaric R."/>
            <person name="Luria V."/>
            <person name="Karger A."/>
            <person name="Kirschner M.W."/>
            <person name="Durand P.M."/>
            <person name="Michod R.E."/>
            <person name="Nozaki H."/>
            <person name="Olson B.J."/>
        </authorList>
    </citation>
    <scope>NUCLEOTIDE SEQUENCE [LARGE SCALE GENOMIC DNA]</scope>
    <source>
        <strain evidence="7">NIES-2863</strain>
    </source>
</reference>
<dbReference type="PANTHER" id="PTHR10472:SF5">
    <property type="entry name" value="D-AMINOACYL-TRNA DEACYLASE 1"/>
    <property type="match status" value="1"/>
</dbReference>
<dbReference type="PANTHER" id="PTHR10472">
    <property type="entry name" value="D-TYROSYL-TRNA TYR DEACYLASE"/>
    <property type="match status" value="1"/>
</dbReference>
<gene>
    <name evidence="6" type="ORF">GPECTOR_7g1286</name>
</gene>
<feature type="region of interest" description="Disordered" evidence="5">
    <location>
        <begin position="86"/>
        <end position="166"/>
    </location>
</feature>
<dbReference type="InterPro" id="IPR023509">
    <property type="entry name" value="DTD-like_sf"/>
</dbReference>
<dbReference type="InterPro" id="IPR003732">
    <property type="entry name" value="Daa-tRNA_deacyls_DTD"/>
</dbReference>
<evidence type="ECO:0000256" key="1">
    <source>
        <dbReference type="ARBA" id="ARBA00009673"/>
    </source>
</evidence>
<dbReference type="GO" id="GO:0005737">
    <property type="term" value="C:cytoplasm"/>
    <property type="evidence" value="ECO:0007669"/>
    <property type="project" value="InterPro"/>
</dbReference>
<feature type="compositionally biased region" description="Low complexity" evidence="5">
    <location>
        <begin position="86"/>
        <end position="99"/>
    </location>
</feature>
<evidence type="ECO:0000256" key="5">
    <source>
        <dbReference type="SAM" id="MobiDB-lite"/>
    </source>
</evidence>
<evidence type="ECO:0000256" key="2">
    <source>
        <dbReference type="ARBA" id="ARBA00013056"/>
    </source>
</evidence>
<dbReference type="OrthoDB" id="275783at2759"/>
<dbReference type="STRING" id="33097.A0A150GVL6"/>
<comment type="caution">
    <text evidence="6">The sequence shown here is derived from an EMBL/GenBank/DDBJ whole genome shotgun (WGS) entry which is preliminary data.</text>
</comment>
<evidence type="ECO:0000256" key="3">
    <source>
        <dbReference type="ARBA" id="ARBA00047676"/>
    </source>
</evidence>
<organism evidence="6 7">
    <name type="scientific">Gonium pectorale</name>
    <name type="common">Green alga</name>
    <dbReference type="NCBI Taxonomy" id="33097"/>
    <lineage>
        <taxon>Eukaryota</taxon>
        <taxon>Viridiplantae</taxon>
        <taxon>Chlorophyta</taxon>
        <taxon>core chlorophytes</taxon>
        <taxon>Chlorophyceae</taxon>
        <taxon>CS clade</taxon>
        <taxon>Chlamydomonadales</taxon>
        <taxon>Volvocaceae</taxon>
        <taxon>Gonium</taxon>
    </lineage>
</organism>
<dbReference type="SUPFAM" id="SSF69500">
    <property type="entry name" value="DTD-like"/>
    <property type="match status" value="1"/>
</dbReference>
<protein>
    <recommendedName>
        <fullName evidence="2">D-aminoacyl-tRNA deacylase</fullName>
        <ecNumber evidence="2">3.1.1.96</ecNumber>
    </recommendedName>
</protein>
<comment type="similarity">
    <text evidence="1">Belongs to the DTD family.</text>
</comment>